<accession>B8IQD2</accession>
<evidence type="ECO:0000256" key="5">
    <source>
        <dbReference type="ARBA" id="ARBA00023136"/>
    </source>
</evidence>
<keyword evidence="2" id="KW-1003">Cell membrane</keyword>
<keyword evidence="5 6" id="KW-0472">Membrane</keyword>
<dbReference type="EMBL" id="CP001349">
    <property type="protein sequence ID" value="ACL60444.1"/>
    <property type="molecule type" value="Genomic_DNA"/>
</dbReference>
<dbReference type="STRING" id="460265.Mnod_5602"/>
<evidence type="ECO:0000313" key="7">
    <source>
        <dbReference type="EMBL" id="ACL60444.1"/>
    </source>
</evidence>
<dbReference type="InterPro" id="IPR050833">
    <property type="entry name" value="Poly_Biosynth_Transport"/>
</dbReference>
<dbReference type="eggNOG" id="COG2244">
    <property type="taxonomic scope" value="Bacteria"/>
</dbReference>
<reference evidence="7 8" key="1">
    <citation type="submission" date="2009-01" db="EMBL/GenBank/DDBJ databases">
        <title>Complete sequence of chromosome of Methylobacterium nodulans ORS 2060.</title>
        <authorList>
            <consortium name="US DOE Joint Genome Institute"/>
            <person name="Lucas S."/>
            <person name="Copeland A."/>
            <person name="Lapidus A."/>
            <person name="Glavina del Rio T."/>
            <person name="Dalin E."/>
            <person name="Tice H."/>
            <person name="Bruce D."/>
            <person name="Goodwin L."/>
            <person name="Pitluck S."/>
            <person name="Sims D."/>
            <person name="Brettin T."/>
            <person name="Detter J.C."/>
            <person name="Han C."/>
            <person name="Larimer F."/>
            <person name="Land M."/>
            <person name="Hauser L."/>
            <person name="Kyrpides N."/>
            <person name="Ivanova N."/>
            <person name="Marx C.J."/>
            <person name="Richardson P."/>
        </authorList>
    </citation>
    <scope>NUCLEOTIDE SEQUENCE [LARGE SCALE GENOMIC DNA]</scope>
    <source>
        <strain evidence="8">LMG 21967 / CNCM I-2342 / ORS 2060</strain>
    </source>
</reference>
<evidence type="ECO:0000256" key="4">
    <source>
        <dbReference type="ARBA" id="ARBA00022989"/>
    </source>
</evidence>
<feature type="transmembrane region" description="Helical" evidence="6">
    <location>
        <begin position="318"/>
        <end position="346"/>
    </location>
</feature>
<feature type="transmembrane region" description="Helical" evidence="6">
    <location>
        <begin position="168"/>
        <end position="190"/>
    </location>
</feature>
<sequence>MPAEPASGTNLLGPLSPEPAPLPGGLRRKAASALAQAGRLGWPLVDQGIASIGTFALTVTLARVLAPGEYGAFALLLGGLMTLHMVTSSLVFYPLSIRLAAAAEAESAAFARTSLVLLAALLVPAISAVGLGLLLAGHADLILPACAYFVLWQVQEAFRRLLFAQFRFAAAVPGDVVSYLGQVAVVLALARADRLSLASALVAMAATSGLAAIHQAALSGVLAPAGAKRALGATARDFWDLGSWSLANNLLAILRSQFLLWGLAALAGAGTAAFLQAGLNLVNLMNPLVIGLCNIIPQTAAQAHAGGKARAWRAARPFALAGAPVAVLFFLALALAPELLLALVYGSESPYRVLANPVRLLALWAITAYATDMICSYFHGVEAARLALVVNAVGMAATLLAAVPLVAGLGLVGACIALCLAGVVRLALAWGLLGRLIASDAAEAPRG</sequence>
<gene>
    <name evidence="7" type="ordered locus">Mnod_5602</name>
</gene>
<dbReference type="RefSeq" id="WP_015932048.1">
    <property type="nucleotide sequence ID" value="NC_011894.1"/>
</dbReference>
<dbReference type="AlphaFoldDB" id="B8IQD2"/>
<name>B8IQD2_METNO</name>
<proteinExistence type="predicted"/>
<evidence type="ECO:0000313" key="8">
    <source>
        <dbReference type="Proteomes" id="UP000008207"/>
    </source>
</evidence>
<feature type="transmembrane region" description="Helical" evidence="6">
    <location>
        <begin position="197"/>
        <end position="217"/>
    </location>
</feature>
<feature type="transmembrane region" description="Helical" evidence="6">
    <location>
        <begin position="115"/>
        <end position="135"/>
    </location>
</feature>
<feature type="transmembrane region" description="Helical" evidence="6">
    <location>
        <begin position="386"/>
        <end position="405"/>
    </location>
</feature>
<feature type="transmembrane region" description="Helical" evidence="6">
    <location>
        <begin position="258"/>
        <end position="282"/>
    </location>
</feature>
<evidence type="ECO:0000256" key="1">
    <source>
        <dbReference type="ARBA" id="ARBA00004651"/>
    </source>
</evidence>
<keyword evidence="4 6" id="KW-1133">Transmembrane helix</keyword>
<dbReference type="PANTHER" id="PTHR30250:SF26">
    <property type="entry name" value="PSMA PROTEIN"/>
    <property type="match status" value="1"/>
</dbReference>
<feature type="transmembrane region" description="Helical" evidence="6">
    <location>
        <begin position="358"/>
        <end position="379"/>
    </location>
</feature>
<evidence type="ECO:0000256" key="2">
    <source>
        <dbReference type="ARBA" id="ARBA00022475"/>
    </source>
</evidence>
<keyword evidence="3 6" id="KW-0812">Transmembrane</keyword>
<dbReference type="HOGENOM" id="CLU_612250_0_0_5"/>
<feature type="transmembrane region" description="Helical" evidence="6">
    <location>
        <begin position="411"/>
        <end position="433"/>
    </location>
</feature>
<evidence type="ECO:0008006" key="9">
    <source>
        <dbReference type="Google" id="ProtNLM"/>
    </source>
</evidence>
<evidence type="ECO:0000256" key="3">
    <source>
        <dbReference type="ARBA" id="ARBA00022692"/>
    </source>
</evidence>
<protein>
    <recommendedName>
        <fullName evidence="9">Polysaccharide biosynthesis protein</fullName>
    </recommendedName>
</protein>
<comment type="subcellular location">
    <subcellularLocation>
        <location evidence="1">Cell membrane</location>
        <topology evidence="1">Multi-pass membrane protein</topology>
    </subcellularLocation>
</comment>
<evidence type="ECO:0000256" key="6">
    <source>
        <dbReference type="SAM" id="Phobius"/>
    </source>
</evidence>
<dbReference type="Proteomes" id="UP000008207">
    <property type="component" value="Chromosome"/>
</dbReference>
<dbReference type="PANTHER" id="PTHR30250">
    <property type="entry name" value="PST FAMILY PREDICTED COLANIC ACID TRANSPORTER"/>
    <property type="match status" value="1"/>
</dbReference>
<keyword evidence="8" id="KW-1185">Reference proteome</keyword>
<dbReference type="GO" id="GO:0005886">
    <property type="term" value="C:plasma membrane"/>
    <property type="evidence" value="ECO:0007669"/>
    <property type="project" value="UniProtKB-SubCell"/>
</dbReference>
<dbReference type="KEGG" id="mno:Mnod_5602"/>
<feature type="transmembrane region" description="Helical" evidence="6">
    <location>
        <begin position="72"/>
        <end position="95"/>
    </location>
</feature>
<organism evidence="7 8">
    <name type="scientific">Methylobacterium nodulans (strain LMG 21967 / CNCM I-2342 / ORS 2060)</name>
    <dbReference type="NCBI Taxonomy" id="460265"/>
    <lineage>
        <taxon>Bacteria</taxon>
        <taxon>Pseudomonadati</taxon>
        <taxon>Pseudomonadota</taxon>
        <taxon>Alphaproteobacteria</taxon>
        <taxon>Hyphomicrobiales</taxon>
        <taxon>Methylobacteriaceae</taxon>
        <taxon>Methylobacterium</taxon>
    </lineage>
</organism>